<proteinExistence type="predicted"/>
<protein>
    <submittedName>
        <fullName evidence="2">Uncharacterized protein</fullName>
    </submittedName>
</protein>
<feature type="non-terminal residue" evidence="2">
    <location>
        <position position="1"/>
    </location>
</feature>
<reference evidence="2" key="1">
    <citation type="submission" date="2016-04" db="EMBL/GenBank/DDBJ databases">
        <authorList>
            <person name="Nguyen H.D."/>
            <person name="Samba Siva P."/>
            <person name="Cullis J."/>
            <person name="Levesque C.A."/>
            <person name="Hambleton S."/>
        </authorList>
    </citation>
    <scope>NUCLEOTIDE SEQUENCE</scope>
    <source>
        <strain evidence="2">DAOMC 236416</strain>
    </source>
</reference>
<gene>
    <name evidence="2" type="ORF">A4X13_0g8693</name>
</gene>
<feature type="transmembrane region" description="Helical" evidence="1">
    <location>
        <begin position="20"/>
        <end position="39"/>
    </location>
</feature>
<keyword evidence="1" id="KW-0812">Transmembrane</keyword>
<keyword evidence="1" id="KW-0472">Membrane</keyword>
<keyword evidence="3" id="KW-1185">Reference proteome</keyword>
<comment type="caution">
    <text evidence="2">The sequence shown here is derived from an EMBL/GenBank/DDBJ whole genome shotgun (WGS) entry which is preliminary data.</text>
</comment>
<dbReference type="EMBL" id="LWDF02001692">
    <property type="protein sequence ID" value="KAE8237630.1"/>
    <property type="molecule type" value="Genomic_DNA"/>
</dbReference>
<reference evidence="2" key="2">
    <citation type="journal article" date="2019" name="IMA Fungus">
        <title>Genome sequencing and comparison of five Tilletia species to identify candidate genes for the detection of regulated species infecting wheat.</title>
        <authorList>
            <person name="Nguyen H.D.T."/>
            <person name="Sultana T."/>
            <person name="Kesanakurti P."/>
            <person name="Hambleton S."/>
        </authorList>
    </citation>
    <scope>NUCLEOTIDE SEQUENCE</scope>
    <source>
        <strain evidence="2">DAOMC 236416</strain>
    </source>
</reference>
<evidence type="ECO:0000256" key="1">
    <source>
        <dbReference type="SAM" id="Phobius"/>
    </source>
</evidence>
<dbReference type="Proteomes" id="UP000077521">
    <property type="component" value="Unassembled WGS sequence"/>
</dbReference>
<sequence>NDAPVEPAPAAEEPGFPLLSFAKLALLLAVLALAGGLYMQLRRDQPNQLLALPEPDSAKQLVKFQQPKNPQPTCGLICFG</sequence>
<organism evidence="2 3">
    <name type="scientific">Tilletia indica</name>
    <dbReference type="NCBI Taxonomy" id="43049"/>
    <lineage>
        <taxon>Eukaryota</taxon>
        <taxon>Fungi</taxon>
        <taxon>Dikarya</taxon>
        <taxon>Basidiomycota</taxon>
        <taxon>Ustilaginomycotina</taxon>
        <taxon>Exobasidiomycetes</taxon>
        <taxon>Tilletiales</taxon>
        <taxon>Tilletiaceae</taxon>
        <taxon>Tilletia</taxon>
    </lineage>
</organism>
<dbReference type="AlphaFoldDB" id="A0A8T8SDD5"/>
<accession>A0A8T8SDD5</accession>
<name>A0A8T8SDD5_9BASI</name>
<evidence type="ECO:0000313" key="3">
    <source>
        <dbReference type="Proteomes" id="UP000077521"/>
    </source>
</evidence>
<evidence type="ECO:0000313" key="2">
    <source>
        <dbReference type="EMBL" id="KAE8237630.1"/>
    </source>
</evidence>
<keyword evidence="1" id="KW-1133">Transmembrane helix</keyword>